<dbReference type="GeneID" id="22916233"/>
<feature type="non-terminal residue" evidence="1">
    <location>
        <position position="104"/>
    </location>
</feature>
<organism evidence="1 2">
    <name type="scientific">Gregarina niphandrodes</name>
    <name type="common">Septate eugregarine</name>
    <dbReference type="NCBI Taxonomy" id="110365"/>
    <lineage>
        <taxon>Eukaryota</taxon>
        <taxon>Sar</taxon>
        <taxon>Alveolata</taxon>
        <taxon>Apicomplexa</taxon>
        <taxon>Conoidasida</taxon>
        <taxon>Gregarinasina</taxon>
        <taxon>Eugregarinorida</taxon>
        <taxon>Gregarinidae</taxon>
        <taxon>Gregarina</taxon>
    </lineage>
</organism>
<accession>A0A023AXB9</accession>
<dbReference type="EMBL" id="AFNH02001445">
    <property type="protein sequence ID" value="EZG43083.1"/>
    <property type="molecule type" value="Genomic_DNA"/>
</dbReference>
<name>A0A023AXB9_GRENI</name>
<evidence type="ECO:0000313" key="2">
    <source>
        <dbReference type="Proteomes" id="UP000019763"/>
    </source>
</evidence>
<gene>
    <name evidence="1" type="ORF">GNI_189570</name>
</gene>
<proteinExistence type="predicted"/>
<comment type="caution">
    <text evidence="1">The sequence shown here is derived from an EMBL/GenBank/DDBJ whole genome shotgun (WGS) entry which is preliminary data.</text>
</comment>
<protein>
    <submittedName>
        <fullName evidence="1">Uncharacterized protein</fullName>
    </submittedName>
</protein>
<reference evidence="1" key="1">
    <citation type="submission" date="2013-12" db="EMBL/GenBank/DDBJ databases">
        <authorList>
            <person name="Omoto C.K."/>
            <person name="Sibley D."/>
            <person name="Venepally P."/>
            <person name="Hadjithomas M."/>
            <person name="Karamycheva S."/>
            <person name="Brunk B."/>
            <person name="Roos D."/>
            <person name="Caler E."/>
            <person name="Lorenzi H."/>
        </authorList>
    </citation>
    <scope>NUCLEOTIDE SEQUENCE</scope>
</reference>
<dbReference type="AlphaFoldDB" id="A0A023AXB9"/>
<keyword evidence="2" id="KW-1185">Reference proteome</keyword>
<dbReference type="RefSeq" id="XP_011134684.1">
    <property type="nucleotide sequence ID" value="XM_011136382.1"/>
</dbReference>
<evidence type="ECO:0000313" key="1">
    <source>
        <dbReference type="EMBL" id="EZG43083.1"/>
    </source>
</evidence>
<sequence length="104" mass="11925">MTTIEICIGLLDLRNEVAALRKEQREERASRIQQLDRSEAMFKDLVDAYVGITTTVKELKAEVTDRLKNEVVGINEKLDTIAHKYEITKRTKTTVDQRSNSTTK</sequence>
<dbReference type="Proteomes" id="UP000019763">
    <property type="component" value="Unassembled WGS sequence"/>
</dbReference>
<dbReference type="VEuPathDB" id="CryptoDB:GNI_189570"/>